<keyword evidence="1" id="KW-1133">Transmembrane helix</keyword>
<evidence type="ECO:0000313" key="2">
    <source>
        <dbReference type="EMBL" id="GMR34557.1"/>
    </source>
</evidence>
<reference evidence="3" key="1">
    <citation type="submission" date="2022-10" db="EMBL/GenBank/DDBJ databases">
        <title>Genome assembly of Pristionchus species.</title>
        <authorList>
            <person name="Yoshida K."/>
            <person name="Sommer R.J."/>
        </authorList>
    </citation>
    <scope>NUCLEOTIDE SEQUENCE [LARGE SCALE GENOMIC DNA]</scope>
    <source>
        <strain evidence="3">RS5460</strain>
    </source>
</reference>
<dbReference type="AlphaFoldDB" id="A0AAN4ZB77"/>
<sequence>ARALATLQLLEALFTIALVFVDPHSAELAMCASMWAVRSLLCPLCVLANYWIRHILWTSLINFCNFVNVAFSLILIFLAALGCISLSSPIPTIIRTLLEHSFGGVSVSVVRILAIVSTAILIFGYFFVMRRFRLYMAESYRLLLLTGQYQIIGMRTGSMASFVIEGHHYRMRLYCRDECV</sequence>
<dbReference type="EMBL" id="BTRK01000002">
    <property type="protein sequence ID" value="GMR34557.1"/>
    <property type="molecule type" value="Genomic_DNA"/>
</dbReference>
<feature type="non-terminal residue" evidence="2">
    <location>
        <position position="1"/>
    </location>
</feature>
<proteinExistence type="predicted"/>
<feature type="transmembrane region" description="Helical" evidence="1">
    <location>
        <begin position="108"/>
        <end position="128"/>
    </location>
</feature>
<keyword evidence="3" id="KW-1185">Reference proteome</keyword>
<gene>
    <name evidence="2" type="ORF">PMAYCL1PPCAC_04752</name>
</gene>
<keyword evidence="1" id="KW-0812">Transmembrane</keyword>
<comment type="caution">
    <text evidence="2">The sequence shown here is derived from an EMBL/GenBank/DDBJ whole genome shotgun (WGS) entry which is preliminary data.</text>
</comment>
<feature type="transmembrane region" description="Helical" evidence="1">
    <location>
        <begin position="64"/>
        <end position="88"/>
    </location>
</feature>
<evidence type="ECO:0000256" key="1">
    <source>
        <dbReference type="SAM" id="Phobius"/>
    </source>
</evidence>
<name>A0AAN4ZB77_9BILA</name>
<evidence type="ECO:0000313" key="3">
    <source>
        <dbReference type="Proteomes" id="UP001328107"/>
    </source>
</evidence>
<feature type="transmembrane region" description="Helical" evidence="1">
    <location>
        <begin position="35"/>
        <end position="52"/>
    </location>
</feature>
<accession>A0AAN4ZB77</accession>
<dbReference type="Proteomes" id="UP001328107">
    <property type="component" value="Unassembled WGS sequence"/>
</dbReference>
<protein>
    <submittedName>
        <fullName evidence="2">Uncharacterized protein</fullName>
    </submittedName>
</protein>
<keyword evidence="1" id="KW-0472">Membrane</keyword>
<organism evidence="2 3">
    <name type="scientific">Pristionchus mayeri</name>
    <dbReference type="NCBI Taxonomy" id="1317129"/>
    <lineage>
        <taxon>Eukaryota</taxon>
        <taxon>Metazoa</taxon>
        <taxon>Ecdysozoa</taxon>
        <taxon>Nematoda</taxon>
        <taxon>Chromadorea</taxon>
        <taxon>Rhabditida</taxon>
        <taxon>Rhabditina</taxon>
        <taxon>Diplogasteromorpha</taxon>
        <taxon>Diplogasteroidea</taxon>
        <taxon>Neodiplogasteridae</taxon>
        <taxon>Pristionchus</taxon>
    </lineage>
</organism>